<dbReference type="AlphaFoldDB" id="A0A7Y8Y3M6"/>
<gene>
    <name evidence="1" type="ORF">HZF10_13625</name>
</gene>
<dbReference type="SUPFAM" id="SSF56954">
    <property type="entry name" value="Outer membrane efflux proteins (OEP)"/>
    <property type="match status" value="1"/>
</dbReference>
<evidence type="ECO:0000313" key="2">
    <source>
        <dbReference type="Proteomes" id="UP000535020"/>
    </source>
</evidence>
<keyword evidence="2" id="KW-1185">Reference proteome</keyword>
<dbReference type="Proteomes" id="UP000535020">
    <property type="component" value="Unassembled WGS sequence"/>
</dbReference>
<protein>
    <submittedName>
        <fullName evidence="1">TolC family protein</fullName>
    </submittedName>
</protein>
<accession>A0A7Y8Y3M6</accession>
<dbReference type="Gene3D" id="1.20.1600.10">
    <property type="entry name" value="Outer membrane efflux proteins (OEP)"/>
    <property type="match status" value="1"/>
</dbReference>
<organism evidence="1 2">
    <name type="scientific">Flavobacterium agri</name>
    <dbReference type="NCBI Taxonomy" id="2743471"/>
    <lineage>
        <taxon>Bacteria</taxon>
        <taxon>Pseudomonadati</taxon>
        <taxon>Bacteroidota</taxon>
        <taxon>Flavobacteriia</taxon>
        <taxon>Flavobacteriales</taxon>
        <taxon>Flavobacteriaceae</taxon>
        <taxon>Flavobacterium</taxon>
    </lineage>
</organism>
<dbReference type="EMBL" id="JACBJI010000006">
    <property type="protein sequence ID" value="NYA71963.1"/>
    <property type="molecule type" value="Genomic_DNA"/>
</dbReference>
<reference evidence="1 2" key="1">
    <citation type="submission" date="2020-07" db="EMBL/GenBank/DDBJ databases">
        <authorList>
            <person name="Sun Q."/>
        </authorList>
    </citation>
    <scope>NUCLEOTIDE SEQUENCE [LARGE SCALE GENOMIC DNA]</scope>
    <source>
        <strain evidence="1 2">MAH-1</strain>
    </source>
</reference>
<sequence>MSRLKLQDEMLGLEYQQTVLLNKIATLRNEFSLLLEQRKLSKDLSEDYIKMLEAEERMFALGESSLFLINNRENALISNRLALAAIESRLLGSVAEFYRTTAEFP</sequence>
<name>A0A7Y8Y3M6_9FLAO</name>
<proteinExistence type="predicted"/>
<evidence type="ECO:0000313" key="1">
    <source>
        <dbReference type="EMBL" id="NYA71963.1"/>
    </source>
</evidence>
<dbReference type="GO" id="GO:0015562">
    <property type="term" value="F:efflux transmembrane transporter activity"/>
    <property type="evidence" value="ECO:0007669"/>
    <property type="project" value="InterPro"/>
</dbReference>
<comment type="caution">
    <text evidence="1">The sequence shown here is derived from an EMBL/GenBank/DDBJ whole genome shotgun (WGS) entry which is preliminary data.</text>
</comment>